<dbReference type="InterPro" id="IPR036833">
    <property type="entry name" value="BetaGal_dom3_sf"/>
</dbReference>
<dbReference type="InterPro" id="IPR031330">
    <property type="entry name" value="Gly_Hdrlase_35_cat"/>
</dbReference>
<feature type="region of interest" description="Disordered" evidence="9">
    <location>
        <begin position="770"/>
        <end position="803"/>
    </location>
</feature>
<sequence length="1363" mass="145714">MTPRRRRMSRRTFLGAAGARARATAALCALLLAVGGPLLLPHRAEARPAAKAHRTHTVTYDKYSLSVDGRRTTIWGGEFAYWRLPSPSGWRDVLEKMKAGGFNAVSIYFDWDYHSPAPGVYDFSGVRNVDQLLDIADEVGIYVIARQGPYINAETDGGGFPGWLNRMGVRERTTDPAYLRYADEWLTRIDTIIARHQLTNGTGTVILDQVENELRDGSADARAYMKHIEDKYRADGITVPLTGNHDGIFNSGEGAVDIDGWDSYSQGVPCDPQHWGQVPDYSAQRQALTDRPLFMPEYQAGAWDPWGGVGYEKCRQMSGADFEKVFYDTSIAAGATMQSFYMTYGGTSWGYLPEPDTYTSYDYGAAIAEDRELTDKYAQQKLTGYLLAAVPSLAKTDTLPGAAQTNPDLWIKGRVNPDDKTQLYVLRQADGTSDTPQRTHMTVDLGDRTGFTHDDTDAAVHYGGTGWSHYDGQVAFRQTASWSEHTGDSVSVTFTGPSVRWIGFRDFNHGITEVSIDGKKVADVDEYSATKQTQQTLYRADGLSDGEHTLTLTVTGRKNAKSAGAYSTLDAVDVPPAPGADFYPSVPQEPGTSLAVDGRDAKMLLADYAFGGQKLVYSTSQLMTRATIDGTDTAVLYAPKGDDGETVLRYASRPTVQVRSGSAKATWDAARGDLRLNYVHGGLTEVRISGGGRPPADLLLADTDTAKRFWREDTSAGPVLARGPELVRTGTADHGTLALTGDTDAPTTLSLWAPSALTRVTWNGRPVRGGRTDLRLDGPRPVTMPTLDWRTAPGSPETAAGYDDSSWRIADRTGTDNPNGAAGVPVLYSDDYGFHAGDVWYRGHFTATGTETGIALAAQTGNSTGQYAAWLNGRCLGTANDAHTFDLPKDALRPGTDNVLAVLVANMGHNEGTGMAVRGLTSARLSGSTAAVTWRIQGGRGGEDPVDPVRGPLNTGGLSGERDGATLPGYPDGSWRHATLPAAHSTPGVTWYRTQFNPAVPKDQDVPVALRFTDDLGKHYRVQIYLNGWNMGLYVNDVGPQHDFPLPAGLLRPDGRNTLALAVWSNDDTSGLGRVSLVAQANLRGGVPVSPVASPAYDAHRYAEPAAPAQVRLTAPDTMTPGTGAEVTATVSVPKGRPAVRSARVTLKVPDGWRLDGPGTVPLGRITPGEERRVTWTVTARTSTDPNRPWGSVLVATAGLDGREVSDGQTVTVPPPAPSGTAYVSDLPFTATNGWGPVERDTSNGEQAPGDGRPITVGGQQYAKGIGTNSVSDVTVFTGGQCTAFTATVGIDAESNGGGSVTFTVLADGVPKETTAVLRADSAPVDLNVDVTGADYVDLLVGDGGDNNGLDHADWADARLHCG</sequence>
<dbReference type="InterPro" id="IPR018954">
    <property type="entry name" value="Betagal_dom2"/>
</dbReference>
<dbReference type="Pfam" id="PF08305">
    <property type="entry name" value="NPCBM"/>
    <property type="match status" value="1"/>
</dbReference>
<dbReference type="InterPro" id="IPR001944">
    <property type="entry name" value="Glycoside_Hdrlase_35"/>
</dbReference>
<dbReference type="SUPFAM" id="SSF51011">
    <property type="entry name" value="Glycosyl hydrolase domain"/>
    <property type="match status" value="1"/>
</dbReference>
<gene>
    <name evidence="12" type="ORF">SAMN05216251_111178</name>
</gene>
<dbReference type="InterPro" id="IPR025972">
    <property type="entry name" value="BetaGal_dom3"/>
</dbReference>
<dbReference type="EMBL" id="FONG01000011">
    <property type="protein sequence ID" value="SFF32085.1"/>
    <property type="molecule type" value="Genomic_DNA"/>
</dbReference>
<evidence type="ECO:0000256" key="3">
    <source>
        <dbReference type="ARBA" id="ARBA00012756"/>
    </source>
</evidence>
<evidence type="ECO:0000313" key="13">
    <source>
        <dbReference type="Proteomes" id="UP000199323"/>
    </source>
</evidence>
<feature type="domain" description="Beta-galactosidase" evidence="11">
    <location>
        <begin position="551"/>
        <end position="709"/>
    </location>
</feature>
<dbReference type="PRINTS" id="PR00742">
    <property type="entry name" value="GLHYDRLASE35"/>
</dbReference>
<dbReference type="STRING" id="380248.SAMN05216251_111178"/>
<dbReference type="Gene3D" id="2.60.120.260">
    <property type="entry name" value="Galactose-binding domain-like"/>
    <property type="match status" value="3"/>
</dbReference>
<dbReference type="Gene3D" id="2.60.120.1060">
    <property type="entry name" value="NPCBM/NEW2 domain"/>
    <property type="match status" value="1"/>
</dbReference>
<reference evidence="12 13" key="1">
    <citation type="submission" date="2016-10" db="EMBL/GenBank/DDBJ databases">
        <authorList>
            <person name="de Groot N.N."/>
        </authorList>
    </citation>
    <scope>NUCLEOTIDE SEQUENCE [LARGE SCALE GENOMIC DNA]</scope>
    <source>
        <strain evidence="12 13">CGMCC 4.3510</strain>
    </source>
</reference>
<proteinExistence type="inferred from homology"/>
<evidence type="ECO:0000256" key="4">
    <source>
        <dbReference type="ARBA" id="ARBA00022729"/>
    </source>
</evidence>
<dbReference type="SMART" id="SM01029">
    <property type="entry name" value="BetaGal_dom2"/>
    <property type="match status" value="1"/>
</dbReference>
<dbReference type="InterPro" id="IPR006311">
    <property type="entry name" value="TAT_signal"/>
</dbReference>
<dbReference type="InterPro" id="IPR008979">
    <property type="entry name" value="Galactose-bd-like_sf"/>
</dbReference>
<dbReference type="GO" id="GO:0004565">
    <property type="term" value="F:beta-galactosidase activity"/>
    <property type="evidence" value="ECO:0007669"/>
    <property type="project" value="UniProtKB-EC"/>
</dbReference>
<evidence type="ECO:0000256" key="7">
    <source>
        <dbReference type="ARBA" id="ARBA00023295"/>
    </source>
</evidence>
<feature type="domain" description="Glycosyl hydrolase family 98 putative carbohydrate-binding module" evidence="10">
    <location>
        <begin position="1218"/>
        <end position="1362"/>
    </location>
</feature>
<name>A0A1I2HP12_9ACTN</name>
<evidence type="ECO:0000259" key="11">
    <source>
        <dbReference type="SMART" id="SM01029"/>
    </source>
</evidence>
<evidence type="ECO:0000256" key="8">
    <source>
        <dbReference type="RuleBase" id="RU003679"/>
    </source>
</evidence>
<accession>A0A1I2HP12</accession>
<evidence type="ECO:0000259" key="10">
    <source>
        <dbReference type="SMART" id="SM00776"/>
    </source>
</evidence>
<dbReference type="RefSeq" id="WP_093715001.1">
    <property type="nucleotide sequence ID" value="NZ_FONG01000011.1"/>
</dbReference>
<comment type="similarity">
    <text evidence="2 8">Belongs to the glycosyl hydrolase 35 family.</text>
</comment>
<evidence type="ECO:0000256" key="6">
    <source>
        <dbReference type="ARBA" id="ARBA00023180"/>
    </source>
</evidence>
<dbReference type="InterPro" id="IPR013222">
    <property type="entry name" value="Glyco_hyd_98_carb-bd"/>
</dbReference>
<dbReference type="SUPFAM" id="SSF49785">
    <property type="entry name" value="Galactose-binding domain-like"/>
    <property type="match status" value="3"/>
</dbReference>
<dbReference type="SUPFAM" id="SSF117100">
    <property type="entry name" value="Beta-galactosidase LacA, domain 3"/>
    <property type="match status" value="1"/>
</dbReference>
<comment type="catalytic activity">
    <reaction evidence="1">
        <text>Hydrolysis of terminal non-reducing beta-D-galactose residues in beta-D-galactosides.</text>
        <dbReference type="EC" id="3.2.1.23"/>
    </reaction>
</comment>
<dbReference type="Pfam" id="PF13363">
    <property type="entry name" value="BetaGal_dom3"/>
    <property type="match status" value="1"/>
</dbReference>
<dbReference type="Gene3D" id="3.20.20.80">
    <property type="entry name" value="Glycosidases"/>
    <property type="match status" value="1"/>
</dbReference>
<keyword evidence="7" id="KW-0326">Glycosidase</keyword>
<dbReference type="OrthoDB" id="9813184at2"/>
<evidence type="ECO:0000256" key="5">
    <source>
        <dbReference type="ARBA" id="ARBA00022801"/>
    </source>
</evidence>
<evidence type="ECO:0000256" key="2">
    <source>
        <dbReference type="ARBA" id="ARBA00009809"/>
    </source>
</evidence>
<dbReference type="InterPro" id="IPR025300">
    <property type="entry name" value="BetaGal_jelly_roll_dom"/>
</dbReference>
<dbReference type="Pfam" id="PF01301">
    <property type="entry name" value="Glyco_hydro_35"/>
    <property type="match status" value="1"/>
</dbReference>
<dbReference type="Pfam" id="PF13364">
    <property type="entry name" value="BetaGal_ABD2"/>
    <property type="match status" value="2"/>
</dbReference>
<keyword evidence="5" id="KW-0378">Hydrolase</keyword>
<organism evidence="12 13">
    <name type="scientific">Actinacidiphila alni</name>
    <dbReference type="NCBI Taxonomy" id="380248"/>
    <lineage>
        <taxon>Bacteria</taxon>
        <taxon>Bacillati</taxon>
        <taxon>Actinomycetota</taxon>
        <taxon>Actinomycetes</taxon>
        <taxon>Kitasatosporales</taxon>
        <taxon>Streptomycetaceae</taxon>
        <taxon>Actinacidiphila</taxon>
    </lineage>
</organism>
<dbReference type="Pfam" id="PF10435">
    <property type="entry name" value="BetaGal_dom2"/>
    <property type="match status" value="1"/>
</dbReference>
<keyword evidence="6" id="KW-0325">Glycoprotein</keyword>
<dbReference type="PANTHER" id="PTHR23421">
    <property type="entry name" value="BETA-GALACTOSIDASE RELATED"/>
    <property type="match status" value="1"/>
</dbReference>
<dbReference type="Proteomes" id="UP000199323">
    <property type="component" value="Unassembled WGS sequence"/>
</dbReference>
<dbReference type="PROSITE" id="PS51318">
    <property type="entry name" value="TAT"/>
    <property type="match status" value="1"/>
</dbReference>
<evidence type="ECO:0000313" key="12">
    <source>
        <dbReference type="EMBL" id="SFF32085.1"/>
    </source>
</evidence>
<evidence type="ECO:0000256" key="1">
    <source>
        <dbReference type="ARBA" id="ARBA00001412"/>
    </source>
</evidence>
<dbReference type="Gene3D" id="2.60.390.10">
    <property type="entry name" value="Beta-galactosidase, domain 3"/>
    <property type="match status" value="1"/>
</dbReference>
<dbReference type="InterPro" id="IPR038637">
    <property type="entry name" value="NPCBM_sf"/>
</dbReference>
<dbReference type="GO" id="GO:0005975">
    <property type="term" value="P:carbohydrate metabolic process"/>
    <property type="evidence" value="ECO:0007669"/>
    <property type="project" value="InterPro"/>
</dbReference>
<dbReference type="SUPFAM" id="SSF51445">
    <property type="entry name" value="(Trans)glycosidases"/>
    <property type="match status" value="1"/>
</dbReference>
<evidence type="ECO:0000256" key="9">
    <source>
        <dbReference type="SAM" id="MobiDB-lite"/>
    </source>
</evidence>
<keyword evidence="13" id="KW-1185">Reference proteome</keyword>
<dbReference type="SMART" id="SM00776">
    <property type="entry name" value="NPCBM"/>
    <property type="match status" value="1"/>
</dbReference>
<dbReference type="EC" id="3.2.1.23" evidence="3"/>
<protein>
    <recommendedName>
        <fullName evidence="3">beta-galactosidase</fullName>
        <ecNumber evidence="3">3.2.1.23</ecNumber>
    </recommendedName>
</protein>
<dbReference type="InterPro" id="IPR017853">
    <property type="entry name" value="GH"/>
</dbReference>
<keyword evidence="4" id="KW-0732">Signal</keyword>